<comment type="caution">
    <text evidence="2">The sequence shown here is derived from an EMBL/GenBank/DDBJ whole genome shotgun (WGS) entry which is preliminary data.</text>
</comment>
<feature type="compositionally biased region" description="Polar residues" evidence="1">
    <location>
        <begin position="49"/>
        <end position="67"/>
    </location>
</feature>
<evidence type="ECO:0000313" key="3">
    <source>
        <dbReference type="Proteomes" id="UP000315759"/>
    </source>
</evidence>
<proteinExistence type="predicted"/>
<dbReference type="AlphaFoldDB" id="A0A544VQZ6"/>
<accession>A0A544VQZ6</accession>
<keyword evidence="3" id="KW-1185">Reference proteome</keyword>
<feature type="region of interest" description="Disordered" evidence="1">
    <location>
        <begin position="1"/>
        <end position="67"/>
    </location>
</feature>
<organism evidence="2 3">
    <name type="scientific">Mycolicibacterium hodleri</name>
    <dbReference type="NCBI Taxonomy" id="49897"/>
    <lineage>
        <taxon>Bacteria</taxon>
        <taxon>Bacillati</taxon>
        <taxon>Actinomycetota</taxon>
        <taxon>Actinomycetes</taxon>
        <taxon>Mycobacteriales</taxon>
        <taxon>Mycobacteriaceae</taxon>
        <taxon>Mycolicibacterium</taxon>
    </lineage>
</organism>
<protein>
    <submittedName>
        <fullName evidence="2">Uncharacterized protein</fullName>
    </submittedName>
</protein>
<evidence type="ECO:0000313" key="2">
    <source>
        <dbReference type="EMBL" id="TQR82412.1"/>
    </source>
</evidence>
<dbReference type="Proteomes" id="UP000315759">
    <property type="component" value="Unassembled WGS sequence"/>
</dbReference>
<sequence>MARSRSAVTGRYVRRSTAVRNPRTTVTEGGSGRNRGSGTHHRSAVTGRYVTSTTAARHPRTTVTERG</sequence>
<reference evidence="2 3" key="1">
    <citation type="submission" date="2018-10" db="EMBL/GenBank/DDBJ databases">
        <title>Draft genome of Mycobacterium hodleri strain B.</title>
        <authorList>
            <person name="Amande T.J."/>
            <person name="Mcgenity T.J."/>
        </authorList>
    </citation>
    <scope>NUCLEOTIDE SEQUENCE [LARGE SCALE GENOMIC DNA]</scope>
    <source>
        <strain evidence="2 3">B</strain>
    </source>
</reference>
<evidence type="ECO:0000256" key="1">
    <source>
        <dbReference type="SAM" id="MobiDB-lite"/>
    </source>
</evidence>
<name>A0A544VQZ6_9MYCO</name>
<feature type="compositionally biased region" description="Polar residues" evidence="1">
    <location>
        <begin position="18"/>
        <end position="28"/>
    </location>
</feature>
<gene>
    <name evidence="2" type="ORF">D8S82_32180</name>
</gene>
<dbReference type="RefSeq" id="WP_142555973.1">
    <property type="nucleotide sequence ID" value="NZ_VIFX01000075.1"/>
</dbReference>
<dbReference type="EMBL" id="VIFX01000075">
    <property type="protein sequence ID" value="TQR82412.1"/>
    <property type="molecule type" value="Genomic_DNA"/>
</dbReference>